<evidence type="ECO:0000313" key="8">
    <source>
        <dbReference type="EMBL" id="VVM78743.1"/>
    </source>
</evidence>
<name>A0A5E6SJE2_PSEFL</name>
<keyword evidence="4 6" id="KW-1133">Transmembrane helix</keyword>
<dbReference type="PANTHER" id="PTHR32322:SF2">
    <property type="entry name" value="EAMA DOMAIN-CONTAINING PROTEIN"/>
    <property type="match status" value="1"/>
</dbReference>
<dbReference type="GO" id="GO:0016020">
    <property type="term" value="C:membrane"/>
    <property type="evidence" value="ECO:0007669"/>
    <property type="project" value="UniProtKB-SubCell"/>
</dbReference>
<feature type="domain" description="EamA" evidence="7">
    <location>
        <begin position="158"/>
        <end position="291"/>
    </location>
</feature>
<feature type="transmembrane region" description="Helical" evidence="6">
    <location>
        <begin position="77"/>
        <end position="98"/>
    </location>
</feature>
<feature type="transmembrane region" description="Helical" evidence="6">
    <location>
        <begin position="104"/>
        <end position="123"/>
    </location>
</feature>
<protein>
    <recommendedName>
        <fullName evidence="7">EamA domain-containing protein</fullName>
    </recommendedName>
</protein>
<sequence>MERTSNLTTPALEKTSGWINGFIGVVIFSGSLPATRLAVLEFDPVFLTVVRAAIAGVLAVALLWLFRERRPARDQWLSLLIVALGVVLGFPLLTALALQHVTSAHSIVFVGLLPLATAIFAVLRGGERPRPVFWIFSILGSALVVGFALAQGLTASPTGDLLMLAAILACGLGYAEGAKLSRTLGGWQVICWALVLSLPLMAVLSLWLAPASFSTINLSAWVCLGYVSLFSMLIGFVFWYRGLAQGGIAAVGQLQLLQPFFGLALAATLLHEHVSIGMLAVTLGVILCVAGAKKFAK</sequence>
<gene>
    <name evidence="8" type="ORF">PS655_02199</name>
</gene>
<evidence type="ECO:0000256" key="4">
    <source>
        <dbReference type="ARBA" id="ARBA00022989"/>
    </source>
</evidence>
<evidence type="ECO:0000259" key="7">
    <source>
        <dbReference type="Pfam" id="PF00892"/>
    </source>
</evidence>
<feature type="transmembrane region" description="Helical" evidence="6">
    <location>
        <begin position="45"/>
        <end position="65"/>
    </location>
</feature>
<comment type="subcellular location">
    <subcellularLocation>
        <location evidence="1">Membrane</location>
        <topology evidence="1">Multi-pass membrane protein</topology>
    </subcellularLocation>
</comment>
<comment type="similarity">
    <text evidence="2">Belongs to the EamA transporter family.</text>
</comment>
<reference evidence="8 9" key="1">
    <citation type="submission" date="2019-09" db="EMBL/GenBank/DDBJ databases">
        <authorList>
            <person name="Chandra G."/>
            <person name="Truman W A."/>
        </authorList>
    </citation>
    <scope>NUCLEOTIDE SEQUENCE [LARGE SCALE GENOMIC DNA]</scope>
    <source>
        <strain evidence="8">PS655</strain>
    </source>
</reference>
<feature type="transmembrane region" description="Helical" evidence="6">
    <location>
        <begin position="215"/>
        <end position="240"/>
    </location>
</feature>
<organism evidence="8 9">
    <name type="scientific">Pseudomonas fluorescens</name>
    <dbReference type="NCBI Taxonomy" id="294"/>
    <lineage>
        <taxon>Bacteria</taxon>
        <taxon>Pseudomonadati</taxon>
        <taxon>Pseudomonadota</taxon>
        <taxon>Gammaproteobacteria</taxon>
        <taxon>Pseudomonadales</taxon>
        <taxon>Pseudomonadaceae</taxon>
        <taxon>Pseudomonas</taxon>
    </lineage>
</organism>
<evidence type="ECO:0000313" key="9">
    <source>
        <dbReference type="Proteomes" id="UP000327167"/>
    </source>
</evidence>
<dbReference type="AlphaFoldDB" id="A0A5E6SJE2"/>
<evidence type="ECO:0000256" key="2">
    <source>
        <dbReference type="ARBA" id="ARBA00007362"/>
    </source>
</evidence>
<dbReference type="EMBL" id="CABVHJ010000006">
    <property type="protein sequence ID" value="VVM78743.1"/>
    <property type="molecule type" value="Genomic_DNA"/>
</dbReference>
<keyword evidence="3 6" id="KW-0812">Transmembrane</keyword>
<proteinExistence type="inferred from homology"/>
<feature type="domain" description="EamA" evidence="7">
    <location>
        <begin position="17"/>
        <end position="140"/>
    </location>
</feature>
<dbReference type="PANTHER" id="PTHR32322">
    <property type="entry name" value="INNER MEMBRANE TRANSPORTER"/>
    <property type="match status" value="1"/>
</dbReference>
<dbReference type="Proteomes" id="UP000327167">
    <property type="component" value="Unassembled WGS sequence"/>
</dbReference>
<feature type="transmembrane region" description="Helical" evidence="6">
    <location>
        <begin position="21"/>
        <end position="39"/>
    </location>
</feature>
<evidence type="ECO:0000256" key="1">
    <source>
        <dbReference type="ARBA" id="ARBA00004141"/>
    </source>
</evidence>
<dbReference type="Pfam" id="PF00892">
    <property type="entry name" value="EamA"/>
    <property type="match status" value="2"/>
</dbReference>
<dbReference type="InterPro" id="IPR000620">
    <property type="entry name" value="EamA_dom"/>
</dbReference>
<feature type="transmembrane region" description="Helical" evidence="6">
    <location>
        <begin position="273"/>
        <end position="292"/>
    </location>
</feature>
<evidence type="ECO:0000256" key="3">
    <source>
        <dbReference type="ARBA" id="ARBA00022692"/>
    </source>
</evidence>
<dbReference type="InterPro" id="IPR037185">
    <property type="entry name" value="EmrE-like"/>
</dbReference>
<feature type="transmembrane region" description="Helical" evidence="6">
    <location>
        <begin position="189"/>
        <end position="209"/>
    </location>
</feature>
<accession>A0A5E6SJE2</accession>
<evidence type="ECO:0000256" key="6">
    <source>
        <dbReference type="SAM" id="Phobius"/>
    </source>
</evidence>
<dbReference type="RefSeq" id="WP_150650338.1">
    <property type="nucleotide sequence ID" value="NZ_CABVHJ010000006.1"/>
</dbReference>
<dbReference type="InterPro" id="IPR050638">
    <property type="entry name" value="AA-Vitamin_Transporters"/>
</dbReference>
<evidence type="ECO:0000256" key="5">
    <source>
        <dbReference type="ARBA" id="ARBA00023136"/>
    </source>
</evidence>
<dbReference type="SUPFAM" id="SSF103481">
    <property type="entry name" value="Multidrug resistance efflux transporter EmrE"/>
    <property type="match status" value="2"/>
</dbReference>
<feature type="transmembrane region" description="Helical" evidence="6">
    <location>
        <begin position="132"/>
        <end position="155"/>
    </location>
</feature>
<keyword evidence="5 6" id="KW-0472">Membrane</keyword>